<dbReference type="InterPro" id="IPR011060">
    <property type="entry name" value="RibuloseP-bd_barrel"/>
</dbReference>
<evidence type="ECO:0000256" key="9">
    <source>
        <dbReference type="ARBA" id="ARBA00023102"/>
    </source>
</evidence>
<dbReference type="EC" id="5.3.1.16" evidence="5 12"/>
<evidence type="ECO:0000256" key="10">
    <source>
        <dbReference type="ARBA" id="ARBA00023235"/>
    </source>
</evidence>
<evidence type="ECO:0000313" key="15">
    <source>
        <dbReference type="EMBL" id="MFC7393876.1"/>
    </source>
</evidence>
<dbReference type="NCBIfam" id="TIGR00007">
    <property type="entry name" value="1-(5-phosphoribosyl)-5-[(5-phosphoribosylamino)methylideneamino]imidazole-4-carboxamide isomerase"/>
    <property type="match status" value="1"/>
</dbReference>
<evidence type="ECO:0000256" key="13">
    <source>
        <dbReference type="RuleBase" id="RU003657"/>
    </source>
</evidence>
<feature type="active site" description="Proton donor" evidence="12">
    <location>
        <position position="131"/>
    </location>
</feature>
<dbReference type="InterPro" id="IPR023016">
    <property type="entry name" value="HisA/PriA"/>
</dbReference>
<evidence type="ECO:0000313" key="16">
    <source>
        <dbReference type="Proteomes" id="UP001596505"/>
    </source>
</evidence>
<evidence type="ECO:0000256" key="14">
    <source>
        <dbReference type="RuleBase" id="RU003658"/>
    </source>
</evidence>
<evidence type="ECO:0000256" key="4">
    <source>
        <dbReference type="ARBA" id="ARBA00009667"/>
    </source>
</evidence>
<evidence type="ECO:0000256" key="7">
    <source>
        <dbReference type="ARBA" id="ARBA00022490"/>
    </source>
</evidence>
<keyword evidence="9 12" id="KW-0368">Histidine biosynthesis</keyword>
<keyword evidence="16" id="KW-1185">Reference proteome</keyword>
<dbReference type="NCBIfam" id="NF010112">
    <property type="entry name" value="PRK13585.1"/>
    <property type="match status" value="1"/>
</dbReference>
<dbReference type="GO" id="GO:0003949">
    <property type="term" value="F:1-(5-phosphoribosyl)-5-[(5-phosphoribosylamino)methylideneamino]imidazole-4-carboxamide isomerase activity"/>
    <property type="evidence" value="ECO:0007669"/>
    <property type="project" value="UniProtKB-EC"/>
</dbReference>
<evidence type="ECO:0000256" key="1">
    <source>
        <dbReference type="ARBA" id="ARBA00000901"/>
    </source>
</evidence>
<dbReference type="InterPro" id="IPR006062">
    <property type="entry name" value="His_biosynth"/>
</dbReference>
<dbReference type="Pfam" id="PF00977">
    <property type="entry name" value="His_biosynth"/>
    <property type="match status" value="1"/>
</dbReference>
<name>A0ABW2PZY6_9BACL</name>
<accession>A0ABW2PZY6</accession>
<comment type="caution">
    <text evidence="15">The sequence shown here is derived from an EMBL/GenBank/DDBJ whole genome shotgun (WGS) entry which is preliminary data.</text>
</comment>
<evidence type="ECO:0000256" key="11">
    <source>
        <dbReference type="ARBA" id="ARBA00030547"/>
    </source>
</evidence>
<sequence length="245" mass="26542">MPFTIFPAIDIRGGQCVRLYQGDFNHETVYDKSPVRVAQSFYEQGAQWLHLVDLDGARAGQPANQQIIEEIASSVPIPIEVGGGIRDIKAIENYLSAGIKRVILGSSAISEPEFVKEALRKYPENIAIGIDARNGKVAIEGWMETSETTDLELGKRLAEAGAETFIYTDISRDGTLKGPNIEAISQLAIETGQNVIASGGVSTVEDIKKLAEKSKKGVIGSIIGKALYTNLISLQEALEVVEYAY</sequence>
<dbReference type="InterPro" id="IPR013785">
    <property type="entry name" value="Aldolase_TIM"/>
</dbReference>
<evidence type="ECO:0000256" key="8">
    <source>
        <dbReference type="ARBA" id="ARBA00022605"/>
    </source>
</evidence>
<comment type="subcellular location">
    <subcellularLocation>
        <location evidence="2 12 14">Cytoplasm</location>
    </subcellularLocation>
</comment>
<dbReference type="CDD" id="cd04732">
    <property type="entry name" value="HisA"/>
    <property type="match status" value="1"/>
</dbReference>
<comment type="pathway">
    <text evidence="3 12 14">Amino-acid biosynthesis; L-histidine biosynthesis; L-histidine from 5-phospho-alpha-D-ribose 1-diphosphate: step 4/9.</text>
</comment>
<dbReference type="InterPro" id="IPR006063">
    <property type="entry name" value="HisA_bact_arch"/>
</dbReference>
<dbReference type="RefSeq" id="WP_380966676.1">
    <property type="nucleotide sequence ID" value="NZ_JBHTCO010000016.1"/>
</dbReference>
<keyword evidence="7 12" id="KW-0963">Cytoplasm</keyword>
<evidence type="ECO:0000256" key="12">
    <source>
        <dbReference type="HAMAP-Rule" id="MF_01014"/>
    </source>
</evidence>
<reference evidence="16" key="1">
    <citation type="journal article" date="2019" name="Int. J. Syst. Evol. Microbiol.">
        <title>The Global Catalogue of Microorganisms (GCM) 10K type strain sequencing project: providing services to taxonomists for standard genome sequencing and annotation.</title>
        <authorList>
            <consortium name="The Broad Institute Genomics Platform"/>
            <consortium name="The Broad Institute Genome Sequencing Center for Infectious Disease"/>
            <person name="Wu L."/>
            <person name="Ma J."/>
        </authorList>
    </citation>
    <scope>NUCLEOTIDE SEQUENCE [LARGE SCALE GENOMIC DNA]</scope>
    <source>
        <strain evidence="16">CGMCC 1.16305</strain>
    </source>
</reference>
<dbReference type="EMBL" id="JBHTCO010000016">
    <property type="protein sequence ID" value="MFC7393876.1"/>
    <property type="molecule type" value="Genomic_DNA"/>
</dbReference>
<dbReference type="SUPFAM" id="SSF51366">
    <property type="entry name" value="Ribulose-phoshate binding barrel"/>
    <property type="match status" value="1"/>
</dbReference>
<gene>
    <name evidence="12 15" type="primary">hisA</name>
    <name evidence="15" type="ORF">ACFQRG_13015</name>
</gene>
<evidence type="ECO:0000256" key="5">
    <source>
        <dbReference type="ARBA" id="ARBA00012550"/>
    </source>
</evidence>
<dbReference type="PANTHER" id="PTHR43090">
    <property type="entry name" value="1-(5-PHOSPHORIBOSYL)-5-[(5-PHOSPHORIBOSYLAMINO)METHYLIDENEAMINO] IMIDAZOLE-4-CARBOXAMIDE ISOMERASE"/>
    <property type="match status" value="1"/>
</dbReference>
<comment type="similarity">
    <text evidence="4 12 13">Belongs to the HisA/HisF family.</text>
</comment>
<comment type="catalytic activity">
    <reaction evidence="1 12 14">
        <text>1-(5-phospho-beta-D-ribosyl)-5-[(5-phospho-beta-D-ribosylamino)methylideneamino]imidazole-4-carboxamide = 5-[(5-phospho-1-deoxy-D-ribulos-1-ylimino)methylamino]-1-(5-phospho-beta-D-ribosyl)imidazole-4-carboxamide</text>
        <dbReference type="Rhea" id="RHEA:15469"/>
        <dbReference type="ChEBI" id="CHEBI:58435"/>
        <dbReference type="ChEBI" id="CHEBI:58525"/>
        <dbReference type="EC" id="5.3.1.16"/>
    </reaction>
</comment>
<evidence type="ECO:0000256" key="6">
    <source>
        <dbReference type="ARBA" id="ARBA00018464"/>
    </source>
</evidence>
<dbReference type="InterPro" id="IPR044524">
    <property type="entry name" value="Isoase_HisA-like"/>
</dbReference>
<keyword evidence="8 12" id="KW-0028">Amino-acid biosynthesis</keyword>
<keyword evidence="10 12" id="KW-0413">Isomerase</keyword>
<organism evidence="15 16">
    <name type="scientific">Scopulibacillus cellulosilyticus</name>
    <dbReference type="NCBI Taxonomy" id="2665665"/>
    <lineage>
        <taxon>Bacteria</taxon>
        <taxon>Bacillati</taxon>
        <taxon>Bacillota</taxon>
        <taxon>Bacilli</taxon>
        <taxon>Bacillales</taxon>
        <taxon>Sporolactobacillaceae</taxon>
        <taxon>Scopulibacillus</taxon>
    </lineage>
</organism>
<evidence type="ECO:0000256" key="2">
    <source>
        <dbReference type="ARBA" id="ARBA00004496"/>
    </source>
</evidence>
<dbReference type="HAMAP" id="MF_01014">
    <property type="entry name" value="HisA"/>
    <property type="match status" value="1"/>
</dbReference>
<evidence type="ECO:0000256" key="3">
    <source>
        <dbReference type="ARBA" id="ARBA00005133"/>
    </source>
</evidence>
<dbReference type="Gene3D" id="3.20.20.70">
    <property type="entry name" value="Aldolase class I"/>
    <property type="match status" value="1"/>
</dbReference>
<feature type="active site" description="Proton acceptor" evidence="12">
    <location>
        <position position="10"/>
    </location>
</feature>
<protein>
    <recommendedName>
        <fullName evidence="6 12">1-(5-phosphoribosyl)-5-[(5-phosphoribosylamino)methylideneamino] imidazole-4-carboxamide isomerase</fullName>
        <ecNumber evidence="5 12">5.3.1.16</ecNumber>
    </recommendedName>
    <alternativeName>
        <fullName evidence="11 12">Phosphoribosylformimino-5-aminoimidazole carboxamide ribotide isomerase</fullName>
    </alternativeName>
</protein>
<proteinExistence type="inferred from homology"/>
<dbReference type="PANTHER" id="PTHR43090:SF2">
    <property type="entry name" value="1-(5-PHOSPHORIBOSYL)-5-[(5-PHOSPHORIBOSYLAMINO)METHYLIDENEAMINO] IMIDAZOLE-4-CARBOXAMIDE ISOMERASE"/>
    <property type="match status" value="1"/>
</dbReference>
<dbReference type="Proteomes" id="UP001596505">
    <property type="component" value="Unassembled WGS sequence"/>
</dbReference>